<dbReference type="Proteomes" id="UP000628463">
    <property type="component" value="Unassembled WGS sequence"/>
</dbReference>
<evidence type="ECO:0000256" key="2">
    <source>
        <dbReference type="ARBA" id="ARBA00022649"/>
    </source>
</evidence>
<dbReference type="PANTHER" id="PTHR38781:SF1">
    <property type="entry name" value="ANTITOXIN DINJ-RELATED"/>
    <property type="match status" value="1"/>
</dbReference>
<accession>A0ABR7FWS0</accession>
<dbReference type="Gene3D" id="1.10.1220.10">
    <property type="entry name" value="Met repressor-like"/>
    <property type="match status" value="1"/>
</dbReference>
<sequence length="89" mass="10026">MATVPTQVRIDENLKKQASELFSQLGMDMSGAMNIFLKQCVLRGGLPFSVELPQYKPEVLEAMEEAKRISKDPNTKRYASFSEALEDID</sequence>
<evidence type="ECO:0000313" key="4">
    <source>
        <dbReference type="Proteomes" id="UP000628463"/>
    </source>
</evidence>
<dbReference type="InterPro" id="IPR013321">
    <property type="entry name" value="Arc_rbn_hlx_hlx"/>
</dbReference>
<dbReference type="PANTHER" id="PTHR38781">
    <property type="entry name" value="ANTITOXIN DINJ-RELATED"/>
    <property type="match status" value="1"/>
</dbReference>
<dbReference type="Pfam" id="PF04221">
    <property type="entry name" value="RelB"/>
    <property type="match status" value="1"/>
</dbReference>
<organism evidence="3 4">
    <name type="scientific">Lachnospira hominis</name>
    <name type="common">ex Liu et al. 2021</name>
    <dbReference type="NCBI Taxonomy" id="2763051"/>
    <lineage>
        <taxon>Bacteria</taxon>
        <taxon>Bacillati</taxon>
        <taxon>Bacillota</taxon>
        <taxon>Clostridia</taxon>
        <taxon>Lachnospirales</taxon>
        <taxon>Lachnospiraceae</taxon>
        <taxon>Lachnospira</taxon>
    </lineage>
</organism>
<comment type="caution">
    <text evidence="3">The sequence shown here is derived from an EMBL/GenBank/DDBJ whole genome shotgun (WGS) entry which is preliminary data.</text>
</comment>
<protein>
    <submittedName>
        <fullName evidence="3">Type II toxin-antitoxin system RelB/DinJ family antitoxin</fullName>
    </submittedName>
</protein>
<keyword evidence="2" id="KW-1277">Toxin-antitoxin system</keyword>
<dbReference type="EMBL" id="JACOPD010000001">
    <property type="protein sequence ID" value="MBC5679658.1"/>
    <property type="molecule type" value="Genomic_DNA"/>
</dbReference>
<gene>
    <name evidence="3" type="ORF">H8S01_01600</name>
</gene>
<dbReference type="RefSeq" id="WP_186835937.1">
    <property type="nucleotide sequence ID" value="NZ_JACOPD010000001.1"/>
</dbReference>
<comment type="similarity">
    <text evidence="1">Belongs to the RelB/DinJ antitoxin family.</text>
</comment>
<keyword evidence="4" id="KW-1185">Reference proteome</keyword>
<name>A0ABR7FWS0_9FIRM</name>
<evidence type="ECO:0000256" key="1">
    <source>
        <dbReference type="ARBA" id="ARBA00010562"/>
    </source>
</evidence>
<dbReference type="NCBIfam" id="TIGR02384">
    <property type="entry name" value="RelB_DinJ"/>
    <property type="match status" value="1"/>
</dbReference>
<reference evidence="3 4" key="1">
    <citation type="submission" date="2020-08" db="EMBL/GenBank/DDBJ databases">
        <title>Genome public.</title>
        <authorList>
            <person name="Liu C."/>
            <person name="Sun Q."/>
        </authorList>
    </citation>
    <scope>NUCLEOTIDE SEQUENCE [LARGE SCALE GENOMIC DNA]</scope>
    <source>
        <strain evidence="3 4">NSJ-43</strain>
    </source>
</reference>
<evidence type="ECO:0000313" key="3">
    <source>
        <dbReference type="EMBL" id="MBC5679658.1"/>
    </source>
</evidence>
<dbReference type="InterPro" id="IPR007337">
    <property type="entry name" value="RelB/DinJ"/>
</dbReference>
<proteinExistence type="inferred from homology"/>